<dbReference type="SUPFAM" id="SSF49764">
    <property type="entry name" value="HSP20-like chaperones"/>
    <property type="match status" value="1"/>
</dbReference>
<dbReference type="CDD" id="cd06464">
    <property type="entry name" value="ACD_sHsps-like"/>
    <property type="match status" value="1"/>
</dbReference>
<keyword evidence="5" id="KW-1185">Reference proteome</keyword>
<dbReference type="InterPro" id="IPR002068">
    <property type="entry name" value="A-crystallin/Hsp20_dom"/>
</dbReference>
<accession>A0A7W7GQY0</accession>
<evidence type="ECO:0000256" key="2">
    <source>
        <dbReference type="RuleBase" id="RU003616"/>
    </source>
</evidence>
<dbReference type="PANTHER" id="PTHR11527">
    <property type="entry name" value="HEAT-SHOCK PROTEIN 20 FAMILY MEMBER"/>
    <property type="match status" value="1"/>
</dbReference>
<name>A0A7W7GQY0_9ACTN</name>
<dbReference type="RefSeq" id="WP_185037166.1">
    <property type="nucleotide sequence ID" value="NZ_BAABFG010000005.1"/>
</dbReference>
<dbReference type="InterPro" id="IPR031107">
    <property type="entry name" value="Small_HSP"/>
</dbReference>
<evidence type="ECO:0000313" key="5">
    <source>
        <dbReference type="Proteomes" id="UP000546162"/>
    </source>
</evidence>
<dbReference type="Pfam" id="PF00011">
    <property type="entry name" value="HSP20"/>
    <property type="match status" value="1"/>
</dbReference>
<dbReference type="AlphaFoldDB" id="A0A7W7GQY0"/>
<protein>
    <submittedName>
        <fullName evidence="4">HSP20 family protein</fullName>
    </submittedName>
</protein>
<evidence type="ECO:0000313" key="4">
    <source>
        <dbReference type="EMBL" id="MBB4736642.1"/>
    </source>
</evidence>
<reference evidence="4 5" key="1">
    <citation type="submission" date="2020-08" db="EMBL/GenBank/DDBJ databases">
        <title>Sequencing the genomes of 1000 actinobacteria strains.</title>
        <authorList>
            <person name="Klenk H.-P."/>
        </authorList>
    </citation>
    <scope>NUCLEOTIDE SEQUENCE [LARGE SCALE GENOMIC DNA]</scope>
    <source>
        <strain evidence="4 5">DSM 45809</strain>
    </source>
</reference>
<dbReference type="PROSITE" id="PS01031">
    <property type="entry name" value="SHSP"/>
    <property type="match status" value="1"/>
</dbReference>
<evidence type="ECO:0000256" key="1">
    <source>
        <dbReference type="PROSITE-ProRule" id="PRU00285"/>
    </source>
</evidence>
<organism evidence="4 5">
    <name type="scientific">Actinoplanes octamycinicus</name>
    <dbReference type="NCBI Taxonomy" id="135948"/>
    <lineage>
        <taxon>Bacteria</taxon>
        <taxon>Bacillati</taxon>
        <taxon>Actinomycetota</taxon>
        <taxon>Actinomycetes</taxon>
        <taxon>Micromonosporales</taxon>
        <taxon>Micromonosporaceae</taxon>
        <taxon>Actinoplanes</taxon>
    </lineage>
</organism>
<comment type="caution">
    <text evidence="4">The sequence shown here is derived from an EMBL/GenBank/DDBJ whole genome shotgun (WGS) entry which is preliminary data.</text>
</comment>
<sequence length="135" mass="14983">MLLSTPTVRDLERLTARVFETSARTAGARLDAYRADDTFFIDIDLPGVDPASIDITVDGKVLTVRAQRGRAEREGVRYLIAERPVGVFSRQVQLSDKLDTDRLEARYDQGVLTLSIPLLEERKPRKIEIVAGAGA</sequence>
<evidence type="ECO:0000259" key="3">
    <source>
        <dbReference type="PROSITE" id="PS01031"/>
    </source>
</evidence>
<gene>
    <name evidence="4" type="ORF">BJY16_000101</name>
</gene>
<dbReference type="InterPro" id="IPR008978">
    <property type="entry name" value="HSP20-like_chaperone"/>
</dbReference>
<dbReference type="Proteomes" id="UP000546162">
    <property type="component" value="Unassembled WGS sequence"/>
</dbReference>
<proteinExistence type="inferred from homology"/>
<comment type="similarity">
    <text evidence="1 2">Belongs to the small heat shock protein (HSP20) family.</text>
</comment>
<dbReference type="EMBL" id="JACHNB010000001">
    <property type="protein sequence ID" value="MBB4736642.1"/>
    <property type="molecule type" value="Genomic_DNA"/>
</dbReference>
<feature type="domain" description="SHSP" evidence="3">
    <location>
        <begin position="21"/>
        <end position="133"/>
    </location>
</feature>
<dbReference type="Gene3D" id="2.60.40.790">
    <property type="match status" value="1"/>
</dbReference>